<gene>
    <name evidence="1" type="ORF">A2719_00390</name>
</gene>
<dbReference type="EMBL" id="MHNK01000013">
    <property type="protein sequence ID" value="OGZ43583.1"/>
    <property type="molecule type" value="Genomic_DNA"/>
</dbReference>
<evidence type="ECO:0000313" key="1">
    <source>
        <dbReference type="EMBL" id="OGZ43583.1"/>
    </source>
</evidence>
<protein>
    <submittedName>
        <fullName evidence="1">Uncharacterized protein</fullName>
    </submittedName>
</protein>
<organism evidence="1 2">
    <name type="scientific">Candidatus Ryanbacteria bacterium RIFCSPHIGHO2_01_FULL_45_22</name>
    <dbReference type="NCBI Taxonomy" id="1802114"/>
    <lineage>
        <taxon>Bacteria</taxon>
        <taxon>Candidatus Ryaniibacteriota</taxon>
    </lineage>
</organism>
<name>A0A1G2FZS3_9BACT</name>
<accession>A0A1G2FZS3</accession>
<dbReference type="AlphaFoldDB" id="A0A1G2FZS3"/>
<reference evidence="1 2" key="1">
    <citation type="journal article" date="2016" name="Nat. Commun.">
        <title>Thousands of microbial genomes shed light on interconnected biogeochemical processes in an aquifer system.</title>
        <authorList>
            <person name="Anantharaman K."/>
            <person name="Brown C.T."/>
            <person name="Hug L.A."/>
            <person name="Sharon I."/>
            <person name="Castelle C.J."/>
            <person name="Probst A.J."/>
            <person name="Thomas B.C."/>
            <person name="Singh A."/>
            <person name="Wilkins M.J."/>
            <person name="Karaoz U."/>
            <person name="Brodie E.L."/>
            <person name="Williams K.H."/>
            <person name="Hubbard S.S."/>
            <person name="Banfield J.F."/>
        </authorList>
    </citation>
    <scope>NUCLEOTIDE SEQUENCE [LARGE SCALE GENOMIC DNA]</scope>
</reference>
<comment type="caution">
    <text evidence="1">The sequence shown here is derived from an EMBL/GenBank/DDBJ whole genome shotgun (WGS) entry which is preliminary data.</text>
</comment>
<proteinExistence type="predicted"/>
<sequence length="490" mass="58316">MEKAQTTTQKRKMPWDDDPRLGRYIDDNALFVLDSMARGHLVGKNASHFFFLASLHSLEWDHKTLIKFLIRIAEEYGIELKNFTTMTYAFSEEYEKDLFDPKTNQVFPDYEEEFKKYSDELNQFEKYKKEHGFTDDDLFPVRGKSILVPPRQLVHYEGAYKWALDEIKKKPQSSDGKLLSKIFADKFDLADLKEAIKISDRMLPINEPEDSEQFMAKRICNDIVDWASFEVEPEKQTFEVLRKDMDDYLEKFINNALKIGPTEKRVGKILVLQNPNIYTFNKHRELFFKRFQTMQENYGDTFSFENPFDQIPIPFEFEKGNEESIRLRYAARQFLFIHTVFAFEKLGYIKVLSLGNNWHWSEQVTDLRDVTKIQLLPPFFKELGVEPKRTNLYFDDDKSRLYIRGIEIKIQKNSDQYHALRVMFADQKELAQEWFFDDIAERIDRSRPHERVKRYYNAIYQVCLKLAAKGFPDFFITTKYSAKIDPKYLS</sequence>
<dbReference type="STRING" id="1802114.A2719_00390"/>
<evidence type="ECO:0000313" key="2">
    <source>
        <dbReference type="Proteomes" id="UP000177480"/>
    </source>
</evidence>
<dbReference type="Proteomes" id="UP000177480">
    <property type="component" value="Unassembled WGS sequence"/>
</dbReference>